<dbReference type="InterPro" id="IPR051213">
    <property type="entry name" value="START_lipid_transfer"/>
</dbReference>
<dbReference type="GeneID" id="5005847"/>
<dbReference type="PROSITE" id="PS50848">
    <property type="entry name" value="START"/>
    <property type="match status" value="1"/>
</dbReference>
<organism evidence="3 4">
    <name type="scientific">Ostreococcus lucimarinus (strain CCE9901)</name>
    <dbReference type="NCBI Taxonomy" id="436017"/>
    <lineage>
        <taxon>Eukaryota</taxon>
        <taxon>Viridiplantae</taxon>
        <taxon>Chlorophyta</taxon>
        <taxon>Mamiellophyceae</taxon>
        <taxon>Mamiellales</taxon>
        <taxon>Bathycoccaceae</taxon>
        <taxon>Ostreococcus</taxon>
    </lineage>
</organism>
<reference evidence="3 4" key="1">
    <citation type="journal article" date="2007" name="Proc. Natl. Acad. Sci. U.S.A.">
        <title>The tiny eukaryote Ostreococcus provides genomic insights into the paradox of plankton speciation.</title>
        <authorList>
            <person name="Palenik B."/>
            <person name="Grimwood J."/>
            <person name="Aerts A."/>
            <person name="Rouze P."/>
            <person name="Salamov A."/>
            <person name="Putnam N."/>
            <person name="Dupont C."/>
            <person name="Jorgensen R."/>
            <person name="Derelle E."/>
            <person name="Rombauts S."/>
            <person name="Zhou K."/>
            <person name="Otillar R."/>
            <person name="Merchant S.S."/>
            <person name="Podell S."/>
            <person name="Gaasterland T."/>
            <person name="Napoli C."/>
            <person name="Gendler K."/>
            <person name="Manuell A."/>
            <person name="Tai V."/>
            <person name="Vallon O."/>
            <person name="Piganeau G."/>
            <person name="Jancek S."/>
            <person name="Heijde M."/>
            <person name="Jabbari K."/>
            <person name="Bowler C."/>
            <person name="Lohr M."/>
            <person name="Robbens S."/>
            <person name="Werner G."/>
            <person name="Dubchak I."/>
            <person name="Pazour G.J."/>
            <person name="Ren Q."/>
            <person name="Paulsen I."/>
            <person name="Delwiche C."/>
            <person name="Schmutz J."/>
            <person name="Rokhsar D."/>
            <person name="Van de Peer Y."/>
            <person name="Moreau H."/>
            <person name="Grigoriev I.V."/>
        </authorList>
    </citation>
    <scope>NUCLEOTIDE SEQUENCE [LARGE SCALE GENOMIC DNA]</scope>
    <source>
        <strain evidence="3 4">CCE9901</strain>
    </source>
</reference>
<dbReference type="OrthoDB" id="5403181at2759"/>
<dbReference type="eggNOG" id="ENOG502R39I">
    <property type="taxonomic scope" value="Eukaryota"/>
</dbReference>
<protein>
    <recommendedName>
        <fullName evidence="2">START domain-containing protein</fullName>
    </recommendedName>
</protein>
<sequence length="347" mass="37202">MRDALDRLASDALVVLNDLGDAVDAPSAYGDAHGTRLSAADANLLKKLFRAFAARDGGAPWRRASDADGARVYRRASASAASRAHQVLGVTETRASADEVFAFFSEASAFDEHFKILDDMFKGGDVLSYRLYDDMVKTTGGEGGAVERAGAGGGEGAKTRRRARGLWNRGANFGELFERLERSAKAKARDAKARGTGRASEGNRSAMETIESVPPERPDASNPLGCRPGHAILRGTFRLPSIIRDRDFVWEQLTMKMPNGAVVVAAQSIENGVVNAVAPPLEGHVRGAILVSGYYAVPNRETGGSTLFYVVQADPKGVLPMWVVNLVAPDQAQNVARLRNHLDGPKK</sequence>
<dbReference type="Gramene" id="ABO99865">
    <property type="protein sequence ID" value="ABO99865"/>
    <property type="gene ID" value="OSTLU_27741"/>
</dbReference>
<dbReference type="EMBL" id="CP000595">
    <property type="protein sequence ID" value="ABO99865.1"/>
    <property type="molecule type" value="Genomic_DNA"/>
</dbReference>
<dbReference type="Pfam" id="PF01852">
    <property type="entry name" value="START"/>
    <property type="match status" value="1"/>
</dbReference>
<dbReference type="OMA" id="HRIMGVT"/>
<dbReference type="KEGG" id="olu:OSTLU_27741"/>
<dbReference type="HOGENOM" id="CLU_869710_0_0_1"/>
<dbReference type="PANTHER" id="PTHR19308:SF14">
    <property type="entry name" value="START DOMAIN-CONTAINING PROTEIN"/>
    <property type="match status" value="1"/>
</dbReference>
<gene>
    <name evidence="3" type="ORF">OSTLU_27741</name>
</gene>
<dbReference type="RefSeq" id="XP_001421572.1">
    <property type="nucleotide sequence ID" value="XM_001421535.1"/>
</dbReference>
<evidence type="ECO:0000313" key="3">
    <source>
        <dbReference type="EMBL" id="ABO99865.1"/>
    </source>
</evidence>
<dbReference type="InterPro" id="IPR002913">
    <property type="entry name" value="START_lipid-bd_dom"/>
</dbReference>
<dbReference type="AlphaFoldDB" id="A4S866"/>
<dbReference type="SUPFAM" id="SSF55961">
    <property type="entry name" value="Bet v1-like"/>
    <property type="match status" value="1"/>
</dbReference>
<proteinExistence type="predicted"/>
<keyword evidence="4" id="KW-1185">Reference proteome</keyword>
<dbReference type="Gene3D" id="3.30.530.20">
    <property type="match status" value="1"/>
</dbReference>
<evidence type="ECO:0000313" key="4">
    <source>
        <dbReference type="Proteomes" id="UP000001568"/>
    </source>
</evidence>
<feature type="domain" description="START" evidence="2">
    <location>
        <begin position="239"/>
        <end position="325"/>
    </location>
</feature>
<evidence type="ECO:0000259" key="2">
    <source>
        <dbReference type="PROSITE" id="PS50848"/>
    </source>
</evidence>
<accession>A4S866</accession>
<dbReference type="PANTHER" id="PTHR19308">
    <property type="entry name" value="PHOSPHATIDYLCHOLINE TRANSFER PROTEIN"/>
    <property type="match status" value="1"/>
</dbReference>
<dbReference type="GO" id="GO:0005737">
    <property type="term" value="C:cytoplasm"/>
    <property type="evidence" value="ECO:0007669"/>
    <property type="project" value="UniProtKB-ARBA"/>
</dbReference>
<feature type="region of interest" description="Disordered" evidence="1">
    <location>
        <begin position="187"/>
        <end position="224"/>
    </location>
</feature>
<evidence type="ECO:0000256" key="1">
    <source>
        <dbReference type="SAM" id="MobiDB-lite"/>
    </source>
</evidence>
<name>A4S866_OSTLU</name>
<dbReference type="InterPro" id="IPR023393">
    <property type="entry name" value="START-like_dom_sf"/>
</dbReference>
<dbReference type="GO" id="GO:0008289">
    <property type="term" value="F:lipid binding"/>
    <property type="evidence" value="ECO:0007669"/>
    <property type="project" value="InterPro"/>
</dbReference>
<dbReference type="Proteomes" id="UP000001568">
    <property type="component" value="Chromosome 15"/>
</dbReference>